<evidence type="ECO:0000313" key="2">
    <source>
        <dbReference type="Proteomes" id="UP000010478"/>
    </source>
</evidence>
<dbReference type="AlphaFoldDB" id="K9VNW0"/>
<evidence type="ECO:0000313" key="1">
    <source>
        <dbReference type="EMBL" id="AFZ09167.1"/>
    </source>
</evidence>
<reference evidence="1 2" key="1">
    <citation type="submission" date="2012-05" db="EMBL/GenBank/DDBJ databases">
        <title>Finished chromosome of genome of Oscillatoria sp. PCC 7112.</title>
        <authorList>
            <consortium name="US DOE Joint Genome Institute"/>
            <person name="Gugger M."/>
            <person name="Coursin T."/>
            <person name="Rippka R."/>
            <person name="Tandeau De Marsac N."/>
            <person name="Huntemann M."/>
            <person name="Wei C.-L."/>
            <person name="Han J."/>
            <person name="Detter J.C."/>
            <person name="Han C."/>
            <person name="Tapia R."/>
            <person name="Davenport K."/>
            <person name="Daligault H."/>
            <person name="Erkkila T."/>
            <person name="Gu W."/>
            <person name="Munk A.C.C."/>
            <person name="Teshima H."/>
            <person name="Xu Y."/>
            <person name="Chain P."/>
            <person name="Chen A."/>
            <person name="Krypides N."/>
            <person name="Mavromatis K."/>
            <person name="Markowitz V."/>
            <person name="Szeto E."/>
            <person name="Ivanova N."/>
            <person name="Mikhailova N."/>
            <person name="Ovchinnikova G."/>
            <person name="Pagani I."/>
            <person name="Pati A."/>
            <person name="Goodwin L."/>
            <person name="Peters L."/>
            <person name="Pitluck S."/>
            <person name="Woyke T."/>
            <person name="Kerfeld C."/>
        </authorList>
    </citation>
    <scope>NUCLEOTIDE SEQUENCE [LARGE SCALE GENOMIC DNA]</scope>
    <source>
        <strain evidence="1 2">PCC 7112</strain>
    </source>
</reference>
<organism evidence="1 2">
    <name type="scientific">Phormidium nigroviride PCC 7112</name>
    <dbReference type="NCBI Taxonomy" id="179408"/>
    <lineage>
        <taxon>Bacteria</taxon>
        <taxon>Bacillati</taxon>
        <taxon>Cyanobacteriota</taxon>
        <taxon>Cyanophyceae</taxon>
        <taxon>Oscillatoriophycideae</taxon>
        <taxon>Oscillatoriales</taxon>
        <taxon>Oscillatoriaceae</taxon>
        <taxon>Phormidium</taxon>
    </lineage>
</organism>
<dbReference type="EMBL" id="CP003614">
    <property type="protein sequence ID" value="AFZ09167.1"/>
    <property type="molecule type" value="Genomic_DNA"/>
</dbReference>
<gene>
    <name evidence="1" type="ORF">Osc7112_4899</name>
</gene>
<dbReference type="KEGG" id="oni:Osc7112_4899"/>
<sequence>MKYGRETAVGNGVNLSFVSTSPPAHPLVRQGMNSTGLIAKVLAMRTNEFFSPHSEDFSFEAGVSTLAGLSVVR</sequence>
<dbReference type="STRING" id="179408.Osc7112_4899"/>
<keyword evidence="2" id="KW-1185">Reference proteome</keyword>
<name>K9VNW0_9CYAN</name>
<proteinExistence type="predicted"/>
<protein>
    <submittedName>
        <fullName evidence="1">Uncharacterized protein</fullName>
    </submittedName>
</protein>
<dbReference type="Proteomes" id="UP000010478">
    <property type="component" value="Chromosome"/>
</dbReference>
<dbReference type="HOGENOM" id="CLU_2701229_0_0_3"/>
<accession>K9VNW0</accession>